<dbReference type="Gene3D" id="3.40.50.150">
    <property type="entry name" value="Vaccinia Virus protein VP39"/>
    <property type="match status" value="1"/>
</dbReference>
<feature type="domain" description="Methyltransferase" evidence="1">
    <location>
        <begin position="40"/>
        <end position="128"/>
    </location>
</feature>
<dbReference type="RefSeq" id="WP_247243948.1">
    <property type="nucleotide sequence ID" value="NZ_JALJRA010000007.1"/>
</dbReference>
<evidence type="ECO:0000313" key="3">
    <source>
        <dbReference type="Proteomes" id="UP001549031"/>
    </source>
</evidence>
<dbReference type="SUPFAM" id="SSF53335">
    <property type="entry name" value="S-adenosyl-L-methionine-dependent methyltransferases"/>
    <property type="match status" value="1"/>
</dbReference>
<dbReference type="GO" id="GO:0032259">
    <property type="term" value="P:methylation"/>
    <property type="evidence" value="ECO:0007669"/>
    <property type="project" value="UniProtKB-KW"/>
</dbReference>
<name>A0ABV2H5V3_9HYPH</name>
<evidence type="ECO:0000313" key="2">
    <source>
        <dbReference type="EMBL" id="MET3585927.1"/>
    </source>
</evidence>
<dbReference type="CDD" id="cd02440">
    <property type="entry name" value="AdoMet_MTases"/>
    <property type="match status" value="1"/>
</dbReference>
<dbReference type="InterPro" id="IPR029063">
    <property type="entry name" value="SAM-dependent_MTases_sf"/>
</dbReference>
<comment type="caution">
    <text evidence="2">The sequence shown here is derived from an EMBL/GenBank/DDBJ whole genome shotgun (WGS) entry which is preliminary data.</text>
</comment>
<dbReference type="InterPro" id="IPR041698">
    <property type="entry name" value="Methyltransf_25"/>
</dbReference>
<organism evidence="2 3">
    <name type="scientific">Pseudorhizobium tarimense</name>
    <dbReference type="NCBI Taxonomy" id="1079109"/>
    <lineage>
        <taxon>Bacteria</taxon>
        <taxon>Pseudomonadati</taxon>
        <taxon>Pseudomonadota</taxon>
        <taxon>Alphaproteobacteria</taxon>
        <taxon>Hyphomicrobiales</taxon>
        <taxon>Rhizobiaceae</taxon>
        <taxon>Rhizobium/Agrobacterium group</taxon>
        <taxon>Pseudorhizobium</taxon>
    </lineage>
</organism>
<keyword evidence="3" id="KW-1185">Reference proteome</keyword>
<proteinExistence type="predicted"/>
<accession>A0ABV2H5V3</accession>
<dbReference type="Proteomes" id="UP001549031">
    <property type="component" value="Unassembled WGS sequence"/>
</dbReference>
<protein>
    <submittedName>
        <fullName evidence="2">SAM-dependent methyltransferase</fullName>
    </submittedName>
</protein>
<gene>
    <name evidence="2" type="ORF">ABID21_002042</name>
</gene>
<dbReference type="EMBL" id="JBEPLJ010000007">
    <property type="protein sequence ID" value="MET3585927.1"/>
    <property type="molecule type" value="Genomic_DNA"/>
</dbReference>
<sequence>MSNETLGFYNRNAAAYAANEGAGNPRLFSFLRHCPPGGKVLELGTGAGVDAAAMIQAAFDLDATDGSSALAAIASERLGRTVRTMLFDQLDAKEAYDGVYACASLTHVPRSDLPRVIQRVHRALRHCGVAWANFKAGACEGTDALGRHYSYLSEQRLLDLWSEAAPWASIETEAWLGGAYDGKETRWLAVTAIR</sequence>
<dbReference type="Pfam" id="PF13649">
    <property type="entry name" value="Methyltransf_25"/>
    <property type="match status" value="1"/>
</dbReference>
<keyword evidence="2" id="KW-0489">Methyltransferase</keyword>
<evidence type="ECO:0000259" key="1">
    <source>
        <dbReference type="Pfam" id="PF13649"/>
    </source>
</evidence>
<keyword evidence="2" id="KW-0808">Transferase</keyword>
<reference evidence="2 3" key="1">
    <citation type="submission" date="2024-06" db="EMBL/GenBank/DDBJ databases">
        <title>Genomic Encyclopedia of Type Strains, Phase IV (KMG-IV): sequencing the most valuable type-strain genomes for metagenomic binning, comparative biology and taxonomic classification.</title>
        <authorList>
            <person name="Goeker M."/>
        </authorList>
    </citation>
    <scope>NUCLEOTIDE SEQUENCE [LARGE SCALE GENOMIC DNA]</scope>
    <source>
        <strain evidence="2 3">DSM 105042</strain>
    </source>
</reference>
<dbReference type="GO" id="GO:0008168">
    <property type="term" value="F:methyltransferase activity"/>
    <property type="evidence" value="ECO:0007669"/>
    <property type="project" value="UniProtKB-KW"/>
</dbReference>